<dbReference type="Gene3D" id="2.30.30.110">
    <property type="match status" value="1"/>
</dbReference>
<organism evidence="1">
    <name type="scientific">Candidatus Methanomethylicus mesodigestus</name>
    <dbReference type="NCBI Taxonomy" id="1867258"/>
    <lineage>
        <taxon>Archaea</taxon>
        <taxon>Thermoproteota</taxon>
        <taxon>Methanosuratincolia</taxon>
        <taxon>Candidatus Methanomethylicales</taxon>
        <taxon>Candidatus Methanomethylicaceae</taxon>
        <taxon>Candidatus Methanomethylicus</taxon>
    </lineage>
</organism>
<sequence length="104" mass="11670">MLRPGDVVIARVQFTDTSEIKSRPAVVLFQEFGNVVVAGITSNLNMKGIPISKSEGAIKDSVIKLNYIFTISEQMICKVSFHLSPEKKRLIFDELTKRLCELKV</sequence>
<dbReference type="InterPro" id="IPR003477">
    <property type="entry name" value="PemK-like"/>
</dbReference>
<dbReference type="SUPFAM" id="SSF50118">
    <property type="entry name" value="Cell growth inhibitor/plasmid maintenance toxic component"/>
    <property type="match status" value="1"/>
</dbReference>
<reference evidence="1" key="1">
    <citation type="journal article" date="2020" name="mSystems">
        <title>Genome- and Community-Level Interaction Insights into Carbon Utilization and Element Cycling Functions of Hydrothermarchaeota in Hydrothermal Sediment.</title>
        <authorList>
            <person name="Zhou Z."/>
            <person name="Liu Y."/>
            <person name="Xu W."/>
            <person name="Pan J."/>
            <person name="Luo Z.H."/>
            <person name="Li M."/>
        </authorList>
    </citation>
    <scope>NUCLEOTIDE SEQUENCE [LARGE SCALE GENOMIC DNA]</scope>
    <source>
        <strain evidence="1">SpSt-468</strain>
    </source>
</reference>
<proteinExistence type="predicted"/>
<dbReference type="EMBL" id="DSTX01000001">
    <property type="protein sequence ID" value="HFK19794.1"/>
    <property type="molecule type" value="Genomic_DNA"/>
</dbReference>
<protein>
    <recommendedName>
        <fullName evidence="2">Type II toxin-antitoxin system PemK/MazF family toxin</fullName>
    </recommendedName>
</protein>
<evidence type="ECO:0008006" key="2">
    <source>
        <dbReference type="Google" id="ProtNLM"/>
    </source>
</evidence>
<dbReference type="Pfam" id="PF02452">
    <property type="entry name" value="PemK_toxin"/>
    <property type="match status" value="1"/>
</dbReference>
<comment type="caution">
    <text evidence="1">The sequence shown here is derived from an EMBL/GenBank/DDBJ whole genome shotgun (WGS) entry which is preliminary data.</text>
</comment>
<gene>
    <name evidence="1" type="ORF">ENS19_00750</name>
</gene>
<dbReference type="GO" id="GO:0003677">
    <property type="term" value="F:DNA binding"/>
    <property type="evidence" value="ECO:0007669"/>
    <property type="project" value="InterPro"/>
</dbReference>
<name>A0A7C3IWH6_9CREN</name>
<dbReference type="AlphaFoldDB" id="A0A7C3IWH6"/>
<evidence type="ECO:0000313" key="1">
    <source>
        <dbReference type="EMBL" id="HFK19794.1"/>
    </source>
</evidence>
<dbReference type="InterPro" id="IPR011067">
    <property type="entry name" value="Plasmid_toxin/cell-grow_inhib"/>
</dbReference>
<accession>A0A7C3IWH6</accession>